<sequence length="120" mass="13339">MTLVLVPTMALLHLMVAVGHRIAVITLQVLALLLGPWLVYRWALEGLLQVQSQVPHRHLCPAQVIARTAVIVAIIVVRLVAMLTAIVSMVSVIRDRKIIKGSILLPFIKNMFDIVRGTYE</sequence>
<evidence type="ECO:0000313" key="3">
    <source>
        <dbReference type="Proteomes" id="UP001195624"/>
    </source>
</evidence>
<feature type="transmembrane region" description="Helical" evidence="1">
    <location>
        <begin position="64"/>
        <end position="93"/>
    </location>
</feature>
<keyword evidence="1" id="KW-0812">Transmembrane</keyword>
<gene>
    <name evidence="2" type="ORF">J2125_004457</name>
</gene>
<comment type="caution">
    <text evidence="2">The sequence shown here is derived from an EMBL/GenBank/DDBJ whole genome shotgun (WGS) entry which is preliminary data.</text>
</comment>
<dbReference type="Proteomes" id="UP001195624">
    <property type="component" value="Unassembled WGS sequence"/>
</dbReference>
<evidence type="ECO:0000313" key="2">
    <source>
        <dbReference type="EMBL" id="MBP2171265.1"/>
    </source>
</evidence>
<keyword evidence="1" id="KW-0472">Membrane</keyword>
<keyword evidence="1" id="KW-1133">Transmembrane helix</keyword>
<proteinExistence type="predicted"/>
<dbReference type="RefSeq" id="WP_017802208.1">
    <property type="nucleotide sequence ID" value="NZ_JAGGMQ010000001.1"/>
</dbReference>
<feature type="transmembrane region" description="Helical" evidence="1">
    <location>
        <begin position="22"/>
        <end position="44"/>
    </location>
</feature>
<evidence type="ECO:0000256" key="1">
    <source>
        <dbReference type="SAM" id="Phobius"/>
    </source>
</evidence>
<protein>
    <submittedName>
        <fullName evidence="2">Uncharacterized protein</fullName>
    </submittedName>
</protein>
<accession>A0ABS4PGL6</accession>
<keyword evidence="3" id="KW-1185">Reference proteome</keyword>
<reference evidence="3" key="1">
    <citation type="submission" date="2023-07" db="EMBL/GenBank/DDBJ databases">
        <title>Genome mining of underrepresented organisms for secondary metabolites.</title>
        <authorList>
            <person name="D'Agostino P.M."/>
        </authorList>
    </citation>
    <scope>NUCLEOTIDE SEQUENCE [LARGE SCALE GENOMIC DNA]</scope>
    <source>
        <strain evidence="3">WS4403</strain>
    </source>
</reference>
<organism evidence="2 3">
    <name type="scientific">Winslowiella toletana</name>
    <dbReference type="NCBI Taxonomy" id="92490"/>
    <lineage>
        <taxon>Bacteria</taxon>
        <taxon>Pseudomonadati</taxon>
        <taxon>Pseudomonadota</taxon>
        <taxon>Gammaproteobacteria</taxon>
        <taxon>Enterobacterales</taxon>
        <taxon>Erwiniaceae</taxon>
        <taxon>Winslowiella</taxon>
    </lineage>
</organism>
<dbReference type="EMBL" id="JAGGMQ010000001">
    <property type="protein sequence ID" value="MBP2171265.1"/>
    <property type="molecule type" value="Genomic_DNA"/>
</dbReference>
<name>A0ABS4PGL6_9GAMM</name>